<gene>
    <name evidence="1" type="ORF">F4821DRAFT_174399</name>
</gene>
<protein>
    <submittedName>
        <fullName evidence="1">Uncharacterized protein</fullName>
    </submittedName>
</protein>
<accession>A0ACC0DGU9</accession>
<keyword evidence="2" id="KW-1185">Reference proteome</keyword>
<evidence type="ECO:0000313" key="2">
    <source>
        <dbReference type="Proteomes" id="UP001497680"/>
    </source>
</evidence>
<reference evidence="1 2" key="1">
    <citation type="journal article" date="2022" name="New Phytol.">
        <title>Ecological generalism drives hyperdiversity of secondary metabolite gene clusters in xylarialean endophytes.</title>
        <authorList>
            <person name="Franco M.E.E."/>
            <person name="Wisecaver J.H."/>
            <person name="Arnold A.E."/>
            <person name="Ju Y.M."/>
            <person name="Slot J.C."/>
            <person name="Ahrendt S."/>
            <person name="Moore L.P."/>
            <person name="Eastman K.E."/>
            <person name="Scott K."/>
            <person name="Konkel Z."/>
            <person name="Mondo S.J."/>
            <person name="Kuo A."/>
            <person name="Hayes R.D."/>
            <person name="Haridas S."/>
            <person name="Andreopoulos B."/>
            <person name="Riley R."/>
            <person name="LaButti K."/>
            <person name="Pangilinan J."/>
            <person name="Lipzen A."/>
            <person name="Amirebrahimi M."/>
            <person name="Yan J."/>
            <person name="Adam C."/>
            <person name="Keymanesh K."/>
            <person name="Ng V."/>
            <person name="Louie K."/>
            <person name="Northen T."/>
            <person name="Drula E."/>
            <person name="Henrissat B."/>
            <person name="Hsieh H.M."/>
            <person name="Youens-Clark K."/>
            <person name="Lutzoni F."/>
            <person name="Miadlikowska J."/>
            <person name="Eastwood D.C."/>
            <person name="Hamelin R.C."/>
            <person name="Grigoriev I.V."/>
            <person name="U'Ren J.M."/>
        </authorList>
    </citation>
    <scope>NUCLEOTIDE SEQUENCE [LARGE SCALE GENOMIC DNA]</scope>
    <source>
        <strain evidence="1 2">ER1909</strain>
    </source>
</reference>
<organism evidence="1 2">
    <name type="scientific">Hypoxylon rubiginosum</name>
    <dbReference type="NCBI Taxonomy" id="110542"/>
    <lineage>
        <taxon>Eukaryota</taxon>
        <taxon>Fungi</taxon>
        <taxon>Dikarya</taxon>
        <taxon>Ascomycota</taxon>
        <taxon>Pezizomycotina</taxon>
        <taxon>Sordariomycetes</taxon>
        <taxon>Xylariomycetidae</taxon>
        <taxon>Xylariales</taxon>
        <taxon>Hypoxylaceae</taxon>
        <taxon>Hypoxylon</taxon>
    </lineage>
</organism>
<comment type="caution">
    <text evidence="1">The sequence shown here is derived from an EMBL/GenBank/DDBJ whole genome shotgun (WGS) entry which is preliminary data.</text>
</comment>
<name>A0ACC0DGU9_9PEZI</name>
<dbReference type="EMBL" id="MU394285">
    <property type="protein sequence ID" value="KAI6091904.1"/>
    <property type="molecule type" value="Genomic_DNA"/>
</dbReference>
<proteinExistence type="predicted"/>
<evidence type="ECO:0000313" key="1">
    <source>
        <dbReference type="EMBL" id="KAI6091904.1"/>
    </source>
</evidence>
<sequence>MALTEQNNISIAQIVIFTPSLFLAILLAIRHGFGRSSGWLFLIIFSLARLIGAALQLATISDPKNIGLHVGAVTLQNIGLSPLIMVQLALIGRTLGSIRKSTTSLVTEKRVHLIHLVTLVGLILGAIGGSNSGSDFQKTGTYKVSTLTQAGTGLMIAAYILLVISTIVVATQISAVEPGEKRLVLAVGLSLPFILIRLAYAAESVFGHNPSFSQLTGDVNIQLGMAVIMEMIVVAICEGIGMTLKKLPKNQAAAPPAADGYQQPWNQREADQELGGYK</sequence>
<dbReference type="Proteomes" id="UP001497680">
    <property type="component" value="Unassembled WGS sequence"/>
</dbReference>